<reference evidence="1 2" key="1">
    <citation type="submission" date="2019-12" db="EMBL/GenBank/DDBJ databases">
        <title>The whole genome sequencing of a strain isolated from a Mars analog, Dalangtan Playa.</title>
        <authorList>
            <person name="Huang T."/>
        </authorList>
    </citation>
    <scope>NUCLEOTIDE SEQUENCE [LARGE SCALE GENOMIC DNA]</scope>
    <source>
        <strain evidence="1 2">DP4-553-S</strain>
    </source>
</reference>
<dbReference type="Gene3D" id="3.40.30.30">
    <property type="entry name" value="Hypothetical protein sa0798"/>
    <property type="match status" value="1"/>
</dbReference>
<dbReference type="SUPFAM" id="SSF52833">
    <property type="entry name" value="Thioredoxin-like"/>
    <property type="match status" value="1"/>
</dbReference>
<gene>
    <name evidence="1" type="ORF">ERJ70_13340</name>
</gene>
<protein>
    <submittedName>
        <fullName evidence="1">DUF1462 family protein</fullName>
    </submittedName>
</protein>
<dbReference type="PIRSF" id="PIRSF010603">
    <property type="entry name" value="UCP010603"/>
    <property type="match status" value="1"/>
</dbReference>
<accession>A0ABX7VVY9</accession>
<dbReference type="Proteomes" id="UP000665043">
    <property type="component" value="Chromosome"/>
</dbReference>
<dbReference type="EMBL" id="CP046956">
    <property type="protein sequence ID" value="QTN00195.1"/>
    <property type="molecule type" value="Genomic_DNA"/>
</dbReference>
<evidence type="ECO:0000313" key="1">
    <source>
        <dbReference type="EMBL" id="QTN00195.1"/>
    </source>
</evidence>
<organism evidence="1 2">
    <name type="scientific">Sediminibacillus dalangtanensis</name>
    <dbReference type="NCBI Taxonomy" id="2729421"/>
    <lineage>
        <taxon>Bacteria</taxon>
        <taxon>Bacillati</taxon>
        <taxon>Bacillota</taxon>
        <taxon>Bacilli</taxon>
        <taxon>Bacillales</taxon>
        <taxon>Bacillaceae</taxon>
        <taxon>Sediminibacillus</taxon>
    </lineage>
</organism>
<name>A0ABX7VVY9_9BACI</name>
<sequence length="116" mass="13227">MAKVQKEGQQLSDQSVKLTVYGANQICASCVNAPGSRETYEWLQAAIARKYQDASIEYEYIDIFQPSDKEEQEAFSKRVRDEEFFYPVVLINGEVVDEGNPRLKKVFQVLEANGIQ</sequence>
<dbReference type="InterPro" id="IPR036249">
    <property type="entry name" value="Thioredoxin-like_sf"/>
</dbReference>
<dbReference type="InterPro" id="IPR038218">
    <property type="entry name" value="YuzD-like_sp"/>
</dbReference>
<proteinExistence type="predicted"/>
<evidence type="ECO:0000313" key="2">
    <source>
        <dbReference type="Proteomes" id="UP000665043"/>
    </source>
</evidence>
<dbReference type="Pfam" id="PF07315">
    <property type="entry name" value="DUF1462"/>
    <property type="match status" value="1"/>
</dbReference>
<keyword evidence="2" id="KW-1185">Reference proteome</keyword>
<dbReference type="InterPro" id="IPR009190">
    <property type="entry name" value="DUF1462"/>
</dbReference>